<keyword evidence="2" id="KW-1185">Reference proteome</keyword>
<evidence type="ECO:0000313" key="2">
    <source>
        <dbReference type="Proteomes" id="UP000032180"/>
    </source>
</evidence>
<dbReference type="EnsemblPlants" id="LPERR07G21320.1">
    <property type="protein sequence ID" value="LPERR07G21320.1"/>
    <property type="gene ID" value="LPERR07G21320"/>
</dbReference>
<sequence length="59" mass="6376">MAERVAQPEASWHNVMPEEQLNCFVRVVASVERAGNALGTLAFTWATVVLLGGYPTSVT</sequence>
<proteinExistence type="predicted"/>
<reference evidence="2" key="2">
    <citation type="submission" date="2013-12" db="EMBL/GenBank/DDBJ databases">
        <authorList>
            <person name="Yu Y."/>
            <person name="Lee S."/>
            <person name="de Baynast K."/>
            <person name="Wissotski M."/>
            <person name="Liu L."/>
            <person name="Talag J."/>
            <person name="Goicoechea J."/>
            <person name="Angelova A."/>
            <person name="Jetty R."/>
            <person name="Kudrna D."/>
            <person name="Golser W."/>
            <person name="Rivera L."/>
            <person name="Zhang J."/>
            <person name="Wing R."/>
        </authorList>
    </citation>
    <scope>NUCLEOTIDE SEQUENCE</scope>
</reference>
<organism evidence="1 2">
    <name type="scientific">Leersia perrieri</name>
    <dbReference type="NCBI Taxonomy" id="77586"/>
    <lineage>
        <taxon>Eukaryota</taxon>
        <taxon>Viridiplantae</taxon>
        <taxon>Streptophyta</taxon>
        <taxon>Embryophyta</taxon>
        <taxon>Tracheophyta</taxon>
        <taxon>Spermatophyta</taxon>
        <taxon>Magnoliopsida</taxon>
        <taxon>Liliopsida</taxon>
        <taxon>Poales</taxon>
        <taxon>Poaceae</taxon>
        <taxon>BOP clade</taxon>
        <taxon>Oryzoideae</taxon>
        <taxon>Oryzeae</taxon>
        <taxon>Oryzinae</taxon>
        <taxon>Leersia</taxon>
    </lineage>
</organism>
<dbReference type="HOGENOM" id="CLU_2964179_0_0_1"/>
<accession>A0A0D9X290</accession>
<dbReference type="AlphaFoldDB" id="A0A0D9X290"/>
<dbReference type="Proteomes" id="UP000032180">
    <property type="component" value="Chromosome 7"/>
</dbReference>
<dbReference type="STRING" id="77586.A0A0D9X290"/>
<dbReference type="Gramene" id="LPERR07G21320.1">
    <property type="protein sequence ID" value="LPERR07G21320.1"/>
    <property type="gene ID" value="LPERR07G21320"/>
</dbReference>
<reference evidence="1 2" key="1">
    <citation type="submission" date="2012-08" db="EMBL/GenBank/DDBJ databases">
        <title>Oryza genome evolution.</title>
        <authorList>
            <person name="Wing R.A."/>
        </authorList>
    </citation>
    <scope>NUCLEOTIDE SEQUENCE</scope>
</reference>
<evidence type="ECO:0000313" key="1">
    <source>
        <dbReference type="EnsemblPlants" id="LPERR07G21320.1"/>
    </source>
</evidence>
<reference evidence="1" key="3">
    <citation type="submission" date="2015-04" db="UniProtKB">
        <authorList>
            <consortium name="EnsemblPlants"/>
        </authorList>
    </citation>
    <scope>IDENTIFICATION</scope>
</reference>
<protein>
    <submittedName>
        <fullName evidence="1">Uncharacterized protein</fullName>
    </submittedName>
</protein>
<name>A0A0D9X290_9ORYZ</name>